<feature type="transmembrane region" description="Helical" evidence="1">
    <location>
        <begin position="229"/>
        <end position="251"/>
    </location>
</feature>
<keyword evidence="1" id="KW-0472">Membrane</keyword>
<proteinExistence type="predicted"/>
<feature type="transmembrane region" description="Helical" evidence="1">
    <location>
        <begin position="324"/>
        <end position="345"/>
    </location>
</feature>
<evidence type="ECO:0000256" key="1">
    <source>
        <dbReference type="SAM" id="Phobius"/>
    </source>
</evidence>
<feature type="transmembrane region" description="Helical" evidence="1">
    <location>
        <begin position="132"/>
        <end position="158"/>
    </location>
</feature>
<gene>
    <name evidence="3" type="ORF">ED733_005958</name>
    <name evidence="2" type="ORF">NOR_06557</name>
</gene>
<keyword evidence="1" id="KW-1133">Transmembrane helix</keyword>
<feature type="transmembrane region" description="Helical" evidence="1">
    <location>
        <begin position="187"/>
        <end position="209"/>
    </location>
</feature>
<reference evidence="2 4" key="1">
    <citation type="journal article" date="2016" name="Genome Biol. Evol.">
        <title>Divergent and convergent evolution of fungal pathogenicity.</title>
        <authorList>
            <person name="Shang Y."/>
            <person name="Xiao G."/>
            <person name="Zheng P."/>
            <person name="Cen K."/>
            <person name="Zhan S."/>
            <person name="Wang C."/>
        </authorList>
    </citation>
    <scope>NUCLEOTIDE SEQUENCE [LARGE SCALE GENOMIC DNA]</scope>
    <source>
        <strain evidence="2 4">RCEF 4871</strain>
    </source>
</reference>
<dbReference type="AlphaFoldDB" id="A0A167AGY2"/>
<reference evidence="3" key="3">
    <citation type="journal article" date="2019" name="Microbiol. Resour. Announc.">
        <title>Genome Sequence of Metarhizium rileyi, a Microbial Control Agent for Lepidoptera.</title>
        <authorList>
            <person name="Binneck E."/>
            <person name="Lastra C.C.L."/>
            <person name="Sosa-Gomez D.R."/>
        </authorList>
    </citation>
    <scope>NUCLEOTIDE SEQUENCE</scope>
    <source>
        <strain evidence="3">Cep018-CH2</strain>
    </source>
</reference>
<keyword evidence="1" id="KW-0812">Transmembrane</keyword>
<protein>
    <submittedName>
        <fullName evidence="2">Uncharacterized protein</fullName>
    </submittedName>
</protein>
<dbReference type="EMBL" id="SBHS01000003">
    <property type="protein sequence ID" value="TWU77380.1"/>
    <property type="molecule type" value="Genomic_DNA"/>
</dbReference>
<dbReference type="EMBL" id="AZHC01000024">
    <property type="protein sequence ID" value="OAA38904.1"/>
    <property type="molecule type" value="Genomic_DNA"/>
</dbReference>
<comment type="caution">
    <text evidence="2">The sequence shown here is derived from an EMBL/GenBank/DDBJ whole genome shotgun (WGS) entry which is preliminary data.</text>
</comment>
<evidence type="ECO:0000313" key="3">
    <source>
        <dbReference type="EMBL" id="TWU77380.1"/>
    </source>
</evidence>
<sequence>MRDLSFRPCDLPPGVTNLYEATWRPEDARFAEAYGIPMTTSVVPKADPRLPLVVQFPLTVALSFALSTLGRMVISQVSQGELESLTRSQDTWEEVALLAGWRILELAIGWFGKLNSVEAGAVNILAHGPAFYLLVAFYNLAPTTAFFSLFVDALSIALPFQLVRPLSSTNELSAKTNRDVLDVSTQLLTMVLSTGIYTVTLVLALRFFMPQILVLYFNGLPSLEPAYSASYTHVLPATVLFGLAASTFIFVPFARTGKAKEDFNIEQFDPVSASLGQTVWWNLWGYTAKAKVGIRRTTAAVILTGVSTYFACTRTMDGIESSGAIAYAGVWATATLFAGVALGLVGGD</sequence>
<evidence type="ECO:0000313" key="2">
    <source>
        <dbReference type="EMBL" id="OAA38904.1"/>
    </source>
</evidence>
<name>A0A167AGY2_METRR</name>
<keyword evidence="4" id="KW-1185">Reference proteome</keyword>
<reference evidence="5" key="2">
    <citation type="submission" date="2018-12" db="EMBL/GenBank/DDBJ databases">
        <title>The complete genome of Metarhizium rileyi, a key fungal pathogen of Lepidoptera.</title>
        <authorList>
            <person name="Binneck E."/>
            <person name="Lastra C.C.L."/>
            <person name="Sosa-Gomez D.R."/>
        </authorList>
    </citation>
    <scope>NUCLEOTIDE SEQUENCE [LARGE SCALE GENOMIC DNA]</scope>
    <source>
        <strain evidence="5">Cep018-CH2</strain>
    </source>
</reference>
<accession>A0A5C6GIA3</accession>
<dbReference type="Proteomes" id="UP000243498">
    <property type="component" value="Unassembled WGS sequence"/>
</dbReference>
<dbReference type="OMA" id="YLLTTFY"/>
<evidence type="ECO:0000313" key="4">
    <source>
        <dbReference type="Proteomes" id="UP000243498"/>
    </source>
</evidence>
<organism evidence="2 4">
    <name type="scientific">Metarhizium rileyi (strain RCEF 4871)</name>
    <name type="common">Nomuraea rileyi</name>
    <dbReference type="NCBI Taxonomy" id="1649241"/>
    <lineage>
        <taxon>Eukaryota</taxon>
        <taxon>Fungi</taxon>
        <taxon>Dikarya</taxon>
        <taxon>Ascomycota</taxon>
        <taxon>Pezizomycotina</taxon>
        <taxon>Sordariomycetes</taxon>
        <taxon>Hypocreomycetidae</taxon>
        <taxon>Hypocreales</taxon>
        <taxon>Clavicipitaceae</taxon>
        <taxon>Metarhizium</taxon>
    </lineage>
</organism>
<dbReference type="Proteomes" id="UP000317257">
    <property type="component" value="Unassembled WGS sequence"/>
</dbReference>
<accession>A0A167AGY2</accession>
<dbReference type="OrthoDB" id="5394254at2759"/>
<evidence type="ECO:0000313" key="5">
    <source>
        <dbReference type="Proteomes" id="UP000317257"/>
    </source>
</evidence>